<evidence type="ECO:0000313" key="1">
    <source>
        <dbReference type="EMBL" id="MDE8650817.1"/>
    </source>
</evidence>
<dbReference type="Pfam" id="PF10983">
    <property type="entry name" value="DUF2793"/>
    <property type="match status" value="1"/>
</dbReference>
<organism evidence="1 2">
    <name type="scientific">Novosphingobium album</name>
    <name type="common">ex Liu et al. 2023</name>
    <dbReference type="NCBI Taxonomy" id="3031130"/>
    <lineage>
        <taxon>Bacteria</taxon>
        <taxon>Pseudomonadati</taxon>
        <taxon>Pseudomonadota</taxon>
        <taxon>Alphaproteobacteria</taxon>
        <taxon>Sphingomonadales</taxon>
        <taxon>Sphingomonadaceae</taxon>
        <taxon>Novosphingobium</taxon>
    </lineage>
</organism>
<evidence type="ECO:0000313" key="2">
    <source>
        <dbReference type="Proteomes" id="UP001216253"/>
    </source>
</evidence>
<accession>A0ABT5WNH2</accession>
<name>A0ABT5WNH2_9SPHN</name>
<dbReference type="RefSeq" id="WP_275226896.1">
    <property type="nucleotide sequence ID" value="NZ_JARESE010000010.1"/>
</dbReference>
<reference evidence="1 2" key="1">
    <citation type="submission" date="2023-03" db="EMBL/GenBank/DDBJ databases">
        <title>NovoSphingobium album sp. nov. isolated from polycyclic aromatic hydrocarbons- and heavy-metal polluted soil.</title>
        <authorList>
            <person name="Liu Z."/>
            <person name="Wang K."/>
        </authorList>
    </citation>
    <scope>NUCLEOTIDE SEQUENCE [LARGE SCALE GENOMIC DNA]</scope>
    <source>
        <strain evidence="1 2">H3SJ31-1</strain>
    </source>
</reference>
<dbReference type="InterPro" id="IPR021251">
    <property type="entry name" value="DUF2793"/>
</dbReference>
<sequence>MSDPLTFDSASPRLGLPLLFAGQSQKEVFVNEAHALADALLHCAIEGEAAAPPASPTEGENWLVAADATGDWLDRDGAIACRQGGNWLFVTPIDGMRVLDRSTGQDLRYFAEWKKADAVVEPSAGSTVDSEARTAIGSLILALRAAGVLPAS</sequence>
<proteinExistence type="predicted"/>
<keyword evidence="2" id="KW-1185">Reference proteome</keyword>
<dbReference type="Proteomes" id="UP001216253">
    <property type="component" value="Unassembled WGS sequence"/>
</dbReference>
<comment type="caution">
    <text evidence="1">The sequence shown here is derived from an EMBL/GenBank/DDBJ whole genome shotgun (WGS) entry which is preliminary data.</text>
</comment>
<protein>
    <submittedName>
        <fullName evidence="1">DUF2793 domain-containing protein</fullName>
    </submittedName>
</protein>
<dbReference type="EMBL" id="JARESE010000010">
    <property type="protein sequence ID" value="MDE8650817.1"/>
    <property type="molecule type" value="Genomic_DNA"/>
</dbReference>
<gene>
    <name evidence="1" type="ORF">PYV00_03660</name>
</gene>